<reference evidence="2 3" key="1">
    <citation type="journal article" date="2019" name="Nat. Ecol. Evol.">
        <title>Megaphylogeny resolves global patterns of mushroom evolution.</title>
        <authorList>
            <person name="Varga T."/>
            <person name="Krizsan K."/>
            <person name="Foldi C."/>
            <person name="Dima B."/>
            <person name="Sanchez-Garcia M."/>
            <person name="Sanchez-Ramirez S."/>
            <person name="Szollosi G.J."/>
            <person name="Szarkandi J.G."/>
            <person name="Papp V."/>
            <person name="Albert L."/>
            <person name="Andreopoulos W."/>
            <person name="Angelini C."/>
            <person name="Antonin V."/>
            <person name="Barry K.W."/>
            <person name="Bougher N.L."/>
            <person name="Buchanan P."/>
            <person name="Buyck B."/>
            <person name="Bense V."/>
            <person name="Catcheside P."/>
            <person name="Chovatia M."/>
            <person name="Cooper J."/>
            <person name="Damon W."/>
            <person name="Desjardin D."/>
            <person name="Finy P."/>
            <person name="Geml J."/>
            <person name="Haridas S."/>
            <person name="Hughes K."/>
            <person name="Justo A."/>
            <person name="Karasinski D."/>
            <person name="Kautmanova I."/>
            <person name="Kiss B."/>
            <person name="Kocsube S."/>
            <person name="Kotiranta H."/>
            <person name="LaButti K.M."/>
            <person name="Lechner B.E."/>
            <person name="Liimatainen K."/>
            <person name="Lipzen A."/>
            <person name="Lukacs Z."/>
            <person name="Mihaltcheva S."/>
            <person name="Morgado L.N."/>
            <person name="Niskanen T."/>
            <person name="Noordeloos M.E."/>
            <person name="Ohm R.A."/>
            <person name="Ortiz-Santana B."/>
            <person name="Ovrebo C."/>
            <person name="Racz N."/>
            <person name="Riley R."/>
            <person name="Savchenko A."/>
            <person name="Shiryaev A."/>
            <person name="Soop K."/>
            <person name="Spirin V."/>
            <person name="Szebenyi C."/>
            <person name="Tomsovsky M."/>
            <person name="Tulloss R.E."/>
            <person name="Uehling J."/>
            <person name="Grigoriev I.V."/>
            <person name="Vagvolgyi C."/>
            <person name="Papp T."/>
            <person name="Martin F.M."/>
            <person name="Miettinen O."/>
            <person name="Hibbett D.S."/>
            <person name="Nagy L.G."/>
        </authorList>
    </citation>
    <scope>NUCLEOTIDE SEQUENCE [LARGE SCALE GENOMIC DNA]</scope>
    <source>
        <strain evidence="2 3">FP101781</strain>
    </source>
</reference>
<evidence type="ECO:0000256" key="1">
    <source>
        <dbReference type="SAM" id="MobiDB-lite"/>
    </source>
</evidence>
<dbReference type="AlphaFoldDB" id="A0A4Y7SMD8"/>
<proteinExistence type="predicted"/>
<protein>
    <submittedName>
        <fullName evidence="2">Uncharacterized protein</fullName>
    </submittedName>
</protein>
<comment type="caution">
    <text evidence="2">The sequence shown here is derived from an EMBL/GenBank/DDBJ whole genome shotgun (WGS) entry which is preliminary data.</text>
</comment>
<gene>
    <name evidence="2" type="ORF">FA13DRAFT_1464428</name>
</gene>
<feature type="compositionally biased region" description="Basic and acidic residues" evidence="1">
    <location>
        <begin position="98"/>
        <end position="108"/>
    </location>
</feature>
<organism evidence="2 3">
    <name type="scientific">Coprinellus micaceus</name>
    <name type="common">Glistening ink-cap mushroom</name>
    <name type="synonym">Coprinus micaceus</name>
    <dbReference type="NCBI Taxonomy" id="71717"/>
    <lineage>
        <taxon>Eukaryota</taxon>
        <taxon>Fungi</taxon>
        <taxon>Dikarya</taxon>
        <taxon>Basidiomycota</taxon>
        <taxon>Agaricomycotina</taxon>
        <taxon>Agaricomycetes</taxon>
        <taxon>Agaricomycetidae</taxon>
        <taxon>Agaricales</taxon>
        <taxon>Agaricineae</taxon>
        <taxon>Psathyrellaceae</taxon>
        <taxon>Coprinellus</taxon>
    </lineage>
</organism>
<dbReference type="OrthoDB" id="10680949at2759"/>
<feature type="region of interest" description="Disordered" evidence="1">
    <location>
        <begin position="1"/>
        <end position="40"/>
    </location>
</feature>
<evidence type="ECO:0000313" key="2">
    <source>
        <dbReference type="EMBL" id="TEB22891.1"/>
    </source>
</evidence>
<keyword evidence="3" id="KW-1185">Reference proteome</keyword>
<evidence type="ECO:0000313" key="3">
    <source>
        <dbReference type="Proteomes" id="UP000298030"/>
    </source>
</evidence>
<name>A0A4Y7SMD8_COPMI</name>
<sequence length="281" mass="30487">MSASHSVGPRALPPKSPKRRNSGNNPPALQVRTAKPKAPSLSHVINHINESPKPELKSFLSMDSAITPKASTSSGRISVAASTMSMYNIELPPLRMDGLMENRGRGGDYEPSPSSASSYTLTPTLTAATAMTTPSSASTLKDHDEDAPPSPGSSRPSSRASSVASSDVVLTPTSTSNANTNAPWDLKSGWRDSVAVTRALDDLDQLHRTLGDEDEDEEEEGFLDEVDQWLAYISKRIRQLEKRHKRLKTSEKGQVAGDVWSIRQTDERYSGVLASGVYHFR</sequence>
<dbReference type="Proteomes" id="UP000298030">
    <property type="component" value="Unassembled WGS sequence"/>
</dbReference>
<feature type="region of interest" description="Disordered" evidence="1">
    <location>
        <begin position="98"/>
        <end position="120"/>
    </location>
</feature>
<dbReference type="EMBL" id="QPFP01000084">
    <property type="protein sequence ID" value="TEB22891.1"/>
    <property type="molecule type" value="Genomic_DNA"/>
</dbReference>
<feature type="compositionally biased region" description="Low complexity" evidence="1">
    <location>
        <begin position="152"/>
        <end position="183"/>
    </location>
</feature>
<feature type="region of interest" description="Disordered" evidence="1">
    <location>
        <begin position="132"/>
        <end position="185"/>
    </location>
</feature>
<accession>A0A4Y7SMD8</accession>
<feature type="compositionally biased region" description="Low complexity" evidence="1">
    <location>
        <begin position="111"/>
        <end position="120"/>
    </location>
</feature>